<name>A0ACC0BXN8_CATRO</name>
<evidence type="ECO:0000313" key="2">
    <source>
        <dbReference type="Proteomes" id="UP001060085"/>
    </source>
</evidence>
<reference evidence="2" key="1">
    <citation type="journal article" date="2023" name="Nat. Plants">
        <title>Single-cell RNA sequencing provides a high-resolution roadmap for understanding the multicellular compartmentation of specialized metabolism.</title>
        <authorList>
            <person name="Sun S."/>
            <person name="Shen X."/>
            <person name="Li Y."/>
            <person name="Li Y."/>
            <person name="Wang S."/>
            <person name="Li R."/>
            <person name="Zhang H."/>
            <person name="Shen G."/>
            <person name="Guo B."/>
            <person name="Wei J."/>
            <person name="Xu J."/>
            <person name="St-Pierre B."/>
            <person name="Chen S."/>
            <person name="Sun C."/>
        </authorList>
    </citation>
    <scope>NUCLEOTIDE SEQUENCE [LARGE SCALE GENOMIC DNA]</scope>
</reference>
<keyword evidence="2" id="KW-1185">Reference proteome</keyword>
<accession>A0ACC0BXN8</accession>
<proteinExistence type="predicted"/>
<gene>
    <name evidence="1" type="ORF">M9H77_08355</name>
</gene>
<dbReference type="Proteomes" id="UP001060085">
    <property type="component" value="Linkage Group LG02"/>
</dbReference>
<comment type="caution">
    <text evidence="1">The sequence shown here is derived from an EMBL/GenBank/DDBJ whole genome shotgun (WGS) entry which is preliminary data.</text>
</comment>
<protein>
    <submittedName>
        <fullName evidence="1">Uncharacterized protein</fullName>
    </submittedName>
</protein>
<sequence length="121" mass="13912">MKESQPIPAIANCRVLSDFTVQIRHFGWYSIFFRSAQHGPFRLITRRCLPRPWTGSLACGRVRCVLELRDETTGRRGKHRQRALDISHAIQNIYLQQSNPDSSRQAAEVVKSASHCQLQHD</sequence>
<dbReference type="EMBL" id="CM044702">
    <property type="protein sequence ID" value="KAI5677405.1"/>
    <property type="molecule type" value="Genomic_DNA"/>
</dbReference>
<evidence type="ECO:0000313" key="1">
    <source>
        <dbReference type="EMBL" id="KAI5677405.1"/>
    </source>
</evidence>
<organism evidence="1 2">
    <name type="scientific">Catharanthus roseus</name>
    <name type="common">Madagascar periwinkle</name>
    <name type="synonym">Vinca rosea</name>
    <dbReference type="NCBI Taxonomy" id="4058"/>
    <lineage>
        <taxon>Eukaryota</taxon>
        <taxon>Viridiplantae</taxon>
        <taxon>Streptophyta</taxon>
        <taxon>Embryophyta</taxon>
        <taxon>Tracheophyta</taxon>
        <taxon>Spermatophyta</taxon>
        <taxon>Magnoliopsida</taxon>
        <taxon>eudicotyledons</taxon>
        <taxon>Gunneridae</taxon>
        <taxon>Pentapetalae</taxon>
        <taxon>asterids</taxon>
        <taxon>lamiids</taxon>
        <taxon>Gentianales</taxon>
        <taxon>Apocynaceae</taxon>
        <taxon>Rauvolfioideae</taxon>
        <taxon>Vinceae</taxon>
        <taxon>Catharanthinae</taxon>
        <taxon>Catharanthus</taxon>
    </lineage>
</organism>